<dbReference type="EMBL" id="CP002063">
    <property type="protein sequence ID" value="ADJ16498.1"/>
    <property type="molecule type" value="Genomic_DNA"/>
</dbReference>
<evidence type="ECO:0000313" key="1">
    <source>
        <dbReference type="EMBL" id="ADJ16498.1"/>
    </source>
</evidence>
<dbReference type="AlphaFoldDB" id="D8JB45"/>
<dbReference type="InterPro" id="IPR029063">
    <property type="entry name" value="SAM-dependent_MTases_sf"/>
</dbReference>
<dbReference type="OrthoDB" id="57427at2157"/>
<reference evidence="1 3" key="1">
    <citation type="journal article" date="2010" name="J. Bacteriol.">
        <title>Complete genome sequence of Halalkalicoccus jeotgali B3(T), an extremely halophilic archaeon.</title>
        <authorList>
            <person name="Roh S.W."/>
            <person name="Nam Y.D."/>
            <person name="Nam S.H."/>
            <person name="Choi S.H."/>
            <person name="Park H.S."/>
            <person name="Bae J.W."/>
        </authorList>
    </citation>
    <scope>NUCLEOTIDE SEQUENCE [LARGE SCALE GENOMIC DNA]</scope>
    <source>
        <strain evidence="1">B3</strain>
        <strain evidence="3">DSM 18796 / CECT 7217 / JCM 14584 / KCTC 4019 / B3</strain>
        <plasmid evidence="3">1</plasmid>
    </source>
</reference>
<evidence type="ECO:0000313" key="2">
    <source>
        <dbReference type="EMBL" id="ELY41406.1"/>
    </source>
</evidence>
<dbReference type="PATRIC" id="fig|795797.18.peg.3115"/>
<accession>D8JB45</accession>
<keyword evidence="4" id="KW-1185">Reference proteome</keyword>
<dbReference type="KEGG" id="hje:HacjB3_15691"/>
<dbReference type="GeneID" id="54763683"/>
<dbReference type="Gene3D" id="3.40.50.150">
    <property type="entry name" value="Vaccinia Virus protein VP39"/>
    <property type="match status" value="1"/>
</dbReference>
<dbReference type="EMBL" id="AOHV01000005">
    <property type="protein sequence ID" value="ELY41406.1"/>
    <property type="molecule type" value="Genomic_DNA"/>
</dbReference>
<proteinExistence type="predicted"/>
<evidence type="ECO:0000313" key="3">
    <source>
        <dbReference type="Proteomes" id="UP000000390"/>
    </source>
</evidence>
<geneLocation type="plasmid" evidence="1 3">
    <name>1</name>
</geneLocation>
<dbReference type="eggNOG" id="arCOG01792">
    <property type="taxonomic scope" value="Archaea"/>
</dbReference>
<protein>
    <submittedName>
        <fullName evidence="1">Uncharacterized protein</fullName>
    </submittedName>
</protein>
<dbReference type="HOGENOM" id="CLU_3075198_0_0_2"/>
<dbReference type="Proteomes" id="UP000011645">
    <property type="component" value="Unassembled WGS sequence"/>
</dbReference>
<evidence type="ECO:0000313" key="4">
    <source>
        <dbReference type="Proteomes" id="UP000011645"/>
    </source>
</evidence>
<sequence>MYATLVELEKAFAEMAPSETVLDLGSGAGFGCFLAAQEVGPDGETSFTSITS</sequence>
<dbReference type="Proteomes" id="UP000000390">
    <property type="component" value="Plasmid 1"/>
</dbReference>
<reference evidence="2 4" key="2">
    <citation type="journal article" date="2014" name="PLoS Genet.">
        <title>Phylogenetically driven sequencing of extremely halophilic archaea reveals strategies for static and dynamic osmo-response.</title>
        <authorList>
            <person name="Becker E.A."/>
            <person name="Seitzer P.M."/>
            <person name="Tritt A."/>
            <person name="Larsen D."/>
            <person name="Krusor M."/>
            <person name="Yao A.I."/>
            <person name="Wu D."/>
            <person name="Madern D."/>
            <person name="Eisen J.A."/>
            <person name="Darling A.E."/>
            <person name="Facciotti M.T."/>
        </authorList>
    </citation>
    <scope>NUCLEOTIDE SEQUENCE [LARGE SCALE GENOMIC DNA]</scope>
    <source>
        <strain evidence="2">B3</strain>
        <strain evidence="4">DSM 18796 / CECT 7217 / JCM 14584 / KCTC 4019 / B3</strain>
    </source>
</reference>
<name>D8JB45_HALJB</name>
<organism evidence="1 3">
    <name type="scientific">Halalkalicoccus jeotgali (strain DSM 18796 / CECT 7217 / JCM 14584 / KCTC 4019 / B3)</name>
    <dbReference type="NCBI Taxonomy" id="795797"/>
    <lineage>
        <taxon>Archaea</taxon>
        <taxon>Methanobacteriati</taxon>
        <taxon>Methanobacteriota</taxon>
        <taxon>Stenosarchaea group</taxon>
        <taxon>Halobacteria</taxon>
        <taxon>Halobacteriales</taxon>
        <taxon>Halococcaceae</taxon>
        <taxon>Halalkalicoccus</taxon>
    </lineage>
</organism>
<keyword evidence="1" id="KW-0614">Plasmid</keyword>
<gene>
    <name evidence="1" type="ordered locus">HacjB3_15691</name>
    <name evidence="2" type="ORF">C497_01560</name>
</gene>
<dbReference type="RefSeq" id="WP_008413967.1">
    <property type="nucleotide sequence ID" value="NC_014298.1"/>
</dbReference>
<dbReference type="SUPFAM" id="SSF53335">
    <property type="entry name" value="S-adenosyl-L-methionine-dependent methyltransferases"/>
    <property type="match status" value="1"/>
</dbReference>